<comment type="caution">
    <text evidence="2">The sequence shown here is derived from an EMBL/GenBank/DDBJ whole genome shotgun (WGS) entry which is preliminary data.</text>
</comment>
<accession>A0AA38FSQ6</accession>
<keyword evidence="1" id="KW-0732">Signal</keyword>
<dbReference type="InterPro" id="IPR011065">
    <property type="entry name" value="Kunitz_inhibitor_STI-like_sf"/>
</dbReference>
<dbReference type="EMBL" id="JAHRHJ020000007">
    <property type="protein sequence ID" value="KAH9309400.1"/>
    <property type="molecule type" value="Genomic_DNA"/>
</dbReference>
<protein>
    <submittedName>
        <fullName evidence="2">Uncharacterized protein</fullName>
    </submittedName>
</protein>
<dbReference type="PANTHER" id="PTHR33107">
    <property type="entry name" value="KUNITZ TRYPSIN INHIBITOR 2"/>
    <property type="match status" value="1"/>
</dbReference>
<gene>
    <name evidence="2" type="ORF">KI387_037311</name>
</gene>
<sequence>VFLVAMVTVVFVWTGEAESKKHGAVVVDVDGKALRAGVQYYVLPLRRGSGGGLTLNARNDECPKVVAQERGELERGLPVVFEPASGKKGVTIRERAEQIIE</sequence>
<feature type="non-terminal residue" evidence="2">
    <location>
        <position position="101"/>
    </location>
</feature>
<evidence type="ECO:0000256" key="1">
    <source>
        <dbReference type="SAM" id="SignalP"/>
    </source>
</evidence>
<dbReference type="SUPFAM" id="SSF50386">
    <property type="entry name" value="STI-like"/>
    <property type="match status" value="1"/>
</dbReference>
<dbReference type="AlphaFoldDB" id="A0AA38FSQ6"/>
<dbReference type="InterPro" id="IPR002160">
    <property type="entry name" value="Prot_inh_Kunz-lg"/>
</dbReference>
<dbReference type="GO" id="GO:0004866">
    <property type="term" value="F:endopeptidase inhibitor activity"/>
    <property type="evidence" value="ECO:0007669"/>
    <property type="project" value="InterPro"/>
</dbReference>
<keyword evidence="3" id="KW-1185">Reference proteome</keyword>
<proteinExistence type="predicted"/>
<evidence type="ECO:0000313" key="3">
    <source>
        <dbReference type="Proteomes" id="UP000824469"/>
    </source>
</evidence>
<name>A0AA38FSQ6_TAXCH</name>
<dbReference type="PROSITE" id="PS00283">
    <property type="entry name" value="SOYBEAN_KUNITZ"/>
    <property type="match status" value="1"/>
</dbReference>
<dbReference type="PRINTS" id="PR00291">
    <property type="entry name" value="KUNITZINHBTR"/>
</dbReference>
<dbReference type="PANTHER" id="PTHR33107:SF5">
    <property type="entry name" value="KUNITZ TRYPSIN INHIBITOR 5"/>
    <property type="match status" value="1"/>
</dbReference>
<feature type="non-terminal residue" evidence="2">
    <location>
        <position position="1"/>
    </location>
</feature>
<feature type="chain" id="PRO_5041333965" evidence="1">
    <location>
        <begin position="18"/>
        <end position="101"/>
    </location>
</feature>
<dbReference type="Proteomes" id="UP000824469">
    <property type="component" value="Unassembled WGS sequence"/>
</dbReference>
<dbReference type="Pfam" id="PF00197">
    <property type="entry name" value="Kunitz_legume"/>
    <property type="match status" value="1"/>
</dbReference>
<feature type="signal peptide" evidence="1">
    <location>
        <begin position="1"/>
        <end position="17"/>
    </location>
</feature>
<dbReference type="Gene3D" id="2.80.10.50">
    <property type="match status" value="1"/>
</dbReference>
<reference evidence="2 3" key="1">
    <citation type="journal article" date="2021" name="Nat. Plants">
        <title>The Taxus genome provides insights into paclitaxel biosynthesis.</title>
        <authorList>
            <person name="Xiong X."/>
            <person name="Gou J."/>
            <person name="Liao Q."/>
            <person name="Li Y."/>
            <person name="Zhou Q."/>
            <person name="Bi G."/>
            <person name="Li C."/>
            <person name="Du R."/>
            <person name="Wang X."/>
            <person name="Sun T."/>
            <person name="Guo L."/>
            <person name="Liang H."/>
            <person name="Lu P."/>
            <person name="Wu Y."/>
            <person name="Zhang Z."/>
            <person name="Ro D.K."/>
            <person name="Shang Y."/>
            <person name="Huang S."/>
            <person name="Yan J."/>
        </authorList>
    </citation>
    <scope>NUCLEOTIDE SEQUENCE [LARGE SCALE GENOMIC DNA]</scope>
    <source>
        <strain evidence="2">Ta-2019</strain>
    </source>
</reference>
<evidence type="ECO:0000313" key="2">
    <source>
        <dbReference type="EMBL" id="KAH9309400.1"/>
    </source>
</evidence>
<organism evidence="2 3">
    <name type="scientific">Taxus chinensis</name>
    <name type="common">Chinese yew</name>
    <name type="synonym">Taxus wallichiana var. chinensis</name>
    <dbReference type="NCBI Taxonomy" id="29808"/>
    <lineage>
        <taxon>Eukaryota</taxon>
        <taxon>Viridiplantae</taxon>
        <taxon>Streptophyta</taxon>
        <taxon>Embryophyta</taxon>
        <taxon>Tracheophyta</taxon>
        <taxon>Spermatophyta</taxon>
        <taxon>Pinopsida</taxon>
        <taxon>Pinidae</taxon>
        <taxon>Conifers II</taxon>
        <taxon>Cupressales</taxon>
        <taxon>Taxaceae</taxon>
        <taxon>Taxus</taxon>
    </lineage>
</organism>